<protein>
    <recommendedName>
        <fullName evidence="3">DUF4249 domain-containing protein</fullName>
    </recommendedName>
</protein>
<evidence type="ECO:0000313" key="1">
    <source>
        <dbReference type="EMBL" id="SKC86665.1"/>
    </source>
</evidence>
<dbReference type="AlphaFoldDB" id="A0A1T5MET3"/>
<dbReference type="InterPro" id="IPR025345">
    <property type="entry name" value="DUF4249"/>
</dbReference>
<reference evidence="1 2" key="1">
    <citation type="submission" date="2017-02" db="EMBL/GenBank/DDBJ databases">
        <authorList>
            <person name="Peterson S.W."/>
        </authorList>
    </citation>
    <scope>NUCLEOTIDE SEQUENCE [LARGE SCALE GENOMIC DNA]</scope>
    <source>
        <strain evidence="1 2">DSM 25262</strain>
    </source>
</reference>
<evidence type="ECO:0000313" key="2">
    <source>
        <dbReference type="Proteomes" id="UP000190961"/>
    </source>
</evidence>
<proteinExistence type="predicted"/>
<dbReference type="STRING" id="688867.SAMN05660236_5214"/>
<dbReference type="OrthoDB" id="637707at2"/>
<dbReference type="PROSITE" id="PS51257">
    <property type="entry name" value="PROKAR_LIPOPROTEIN"/>
    <property type="match status" value="1"/>
</dbReference>
<dbReference type="EMBL" id="FUZU01000004">
    <property type="protein sequence ID" value="SKC86665.1"/>
    <property type="molecule type" value="Genomic_DNA"/>
</dbReference>
<sequence>MRAQSVIAFFMYMLIACEESADLPLSSYDTNLVVVEGILTNESINHRIKLTRPYKTQNETPEPISGAVVTIGDGTTIYTLTELPAGSGEYYTPTLRAVTERIYSLSIQYNEKEYTAADSAVPVETLPALHYEQKDDAYILTFSPSGRDANFIDHILTWENTSACTAANCAGKVVYYDLKTVDVNDIYKPDKTDFTFPLNTAIVRRKYSLSPAYKAFLRSLLSETEWRGGVFDVQRDNVSTNLSEGAIGFFAVSTVVSDTTIIQ</sequence>
<evidence type="ECO:0008006" key="3">
    <source>
        <dbReference type="Google" id="ProtNLM"/>
    </source>
</evidence>
<dbReference type="Proteomes" id="UP000190961">
    <property type="component" value="Unassembled WGS sequence"/>
</dbReference>
<accession>A0A1T5MET3</accession>
<dbReference type="RefSeq" id="WP_079689706.1">
    <property type="nucleotide sequence ID" value="NZ_FUZU01000004.1"/>
</dbReference>
<name>A0A1T5MET3_9BACT</name>
<keyword evidence="2" id="KW-1185">Reference proteome</keyword>
<gene>
    <name evidence="1" type="ORF">SAMN05660236_5214</name>
</gene>
<dbReference type="Pfam" id="PF14054">
    <property type="entry name" value="DUF4249"/>
    <property type="match status" value="1"/>
</dbReference>
<organism evidence="1 2">
    <name type="scientific">Ohtaekwangia koreensis</name>
    <dbReference type="NCBI Taxonomy" id="688867"/>
    <lineage>
        <taxon>Bacteria</taxon>
        <taxon>Pseudomonadati</taxon>
        <taxon>Bacteroidota</taxon>
        <taxon>Cytophagia</taxon>
        <taxon>Cytophagales</taxon>
        <taxon>Fulvivirgaceae</taxon>
        <taxon>Ohtaekwangia</taxon>
    </lineage>
</organism>